<keyword evidence="10 17" id="KW-0520">NAD</keyword>
<dbReference type="InterPro" id="IPR000631">
    <property type="entry name" value="CARKD"/>
</dbReference>
<keyword evidence="13" id="KW-0511">Multifunctional enzyme</keyword>
<proteinExistence type="inferred from homology"/>
<dbReference type="Pfam" id="PF03853">
    <property type="entry name" value="YjeF_N"/>
    <property type="match status" value="1"/>
</dbReference>
<keyword evidence="6 17" id="KW-0547">Nucleotide-binding</keyword>
<dbReference type="SUPFAM" id="SSF53613">
    <property type="entry name" value="Ribokinase-like"/>
    <property type="match status" value="1"/>
</dbReference>
<dbReference type="InterPro" id="IPR004443">
    <property type="entry name" value="YjeF_N_dom"/>
</dbReference>
<dbReference type="GO" id="GO:0052855">
    <property type="term" value="F:ADP-dependent NAD(P)H-hydrate dehydratase activity"/>
    <property type="evidence" value="ECO:0007669"/>
    <property type="project" value="UniProtKB-UniRule"/>
</dbReference>
<feature type="binding site" evidence="17">
    <location>
        <position position="268"/>
    </location>
    <ligand>
        <name>(6S)-NADPHX</name>
        <dbReference type="ChEBI" id="CHEBI:64076"/>
    </ligand>
</feature>
<dbReference type="PROSITE" id="PS01050">
    <property type="entry name" value="YJEF_C_2"/>
    <property type="match status" value="1"/>
</dbReference>
<gene>
    <name evidence="17" type="primary">nnrD</name>
    <name evidence="18" type="synonym">nnrE</name>
    <name evidence="22" type="ORF">SAMN05444370_109116</name>
</gene>
<dbReference type="RefSeq" id="WP_093254490.1">
    <property type="nucleotide sequence ID" value="NZ_FNQM01000009.1"/>
</dbReference>
<evidence type="ECO:0000256" key="6">
    <source>
        <dbReference type="ARBA" id="ARBA00022741"/>
    </source>
</evidence>
<evidence type="ECO:0000256" key="1">
    <source>
        <dbReference type="ARBA" id="ARBA00000013"/>
    </source>
</evidence>
<dbReference type="GO" id="GO:0005524">
    <property type="term" value="F:ATP binding"/>
    <property type="evidence" value="ECO:0007669"/>
    <property type="project" value="UniProtKB-UniRule"/>
</dbReference>
<comment type="catalytic activity">
    <reaction evidence="2 18 19">
        <text>(6R)-NADPHX = (6S)-NADPHX</text>
        <dbReference type="Rhea" id="RHEA:32227"/>
        <dbReference type="ChEBI" id="CHEBI:64076"/>
        <dbReference type="ChEBI" id="CHEBI:64077"/>
        <dbReference type="EC" id="5.1.99.6"/>
    </reaction>
</comment>
<dbReference type="Gene3D" id="3.40.1190.20">
    <property type="match status" value="1"/>
</dbReference>
<evidence type="ECO:0000256" key="9">
    <source>
        <dbReference type="ARBA" id="ARBA00022958"/>
    </source>
</evidence>
<evidence type="ECO:0000256" key="10">
    <source>
        <dbReference type="ARBA" id="ARBA00023027"/>
    </source>
</evidence>
<evidence type="ECO:0000256" key="17">
    <source>
        <dbReference type="HAMAP-Rule" id="MF_01965"/>
    </source>
</evidence>
<evidence type="ECO:0000256" key="11">
    <source>
        <dbReference type="ARBA" id="ARBA00023235"/>
    </source>
</evidence>
<evidence type="ECO:0000256" key="3">
    <source>
        <dbReference type="ARBA" id="ARBA00006001"/>
    </source>
</evidence>
<comment type="similarity">
    <text evidence="17">Belongs to the NnrD/CARKD family.</text>
</comment>
<evidence type="ECO:0000256" key="16">
    <source>
        <dbReference type="ARBA" id="ARBA00049209"/>
    </source>
</evidence>
<feature type="domain" description="YjeF N-terminal" evidence="21">
    <location>
        <begin position="11"/>
        <end position="229"/>
    </location>
</feature>
<dbReference type="STRING" id="89524.SAMN05444370_109116"/>
<evidence type="ECO:0000256" key="5">
    <source>
        <dbReference type="ARBA" id="ARBA00022723"/>
    </source>
</evidence>
<feature type="binding site" evidence="18">
    <location>
        <begin position="133"/>
        <end position="139"/>
    </location>
    <ligand>
        <name>(6S)-NADPHX</name>
        <dbReference type="ChEBI" id="CHEBI:64076"/>
    </ligand>
</feature>
<dbReference type="HAMAP" id="MF_01965">
    <property type="entry name" value="NADHX_dehydratase"/>
    <property type="match status" value="1"/>
</dbReference>
<reference evidence="22 23" key="1">
    <citation type="submission" date="2016-10" db="EMBL/GenBank/DDBJ databases">
        <authorList>
            <person name="de Groot N.N."/>
        </authorList>
    </citation>
    <scope>NUCLEOTIDE SEQUENCE [LARGE SCALE GENOMIC DNA]</scope>
    <source>
        <strain evidence="22 23">DSM 15345</strain>
    </source>
</reference>
<dbReference type="InterPro" id="IPR036652">
    <property type="entry name" value="YjeF_N_dom_sf"/>
</dbReference>
<evidence type="ECO:0000256" key="12">
    <source>
        <dbReference type="ARBA" id="ARBA00023239"/>
    </source>
</evidence>
<dbReference type="PANTHER" id="PTHR12592">
    <property type="entry name" value="ATP-DEPENDENT (S)-NAD(P)H-HYDRATE DEHYDRATASE FAMILY MEMBER"/>
    <property type="match status" value="1"/>
</dbReference>
<dbReference type="SUPFAM" id="SSF64153">
    <property type="entry name" value="YjeF N-terminal domain-like"/>
    <property type="match status" value="1"/>
</dbReference>
<evidence type="ECO:0000256" key="14">
    <source>
        <dbReference type="ARBA" id="ARBA00025153"/>
    </source>
</evidence>
<comment type="similarity">
    <text evidence="4 19">In the C-terminal section; belongs to the NnrD/CARKD family.</text>
</comment>
<evidence type="ECO:0000256" key="15">
    <source>
        <dbReference type="ARBA" id="ARBA00048238"/>
    </source>
</evidence>
<keyword evidence="22" id="KW-0808">Transferase</keyword>
<evidence type="ECO:0000259" key="20">
    <source>
        <dbReference type="PROSITE" id="PS51383"/>
    </source>
</evidence>
<comment type="cofactor">
    <cofactor evidence="18 19">
        <name>K(+)</name>
        <dbReference type="ChEBI" id="CHEBI:29103"/>
    </cofactor>
    <text evidence="18 19">Binds 1 potassium ion per subunit.</text>
</comment>
<name>A0A1H4D9L9_9RHOB</name>
<accession>A0A1H4D9L9</accession>
<comment type="subunit">
    <text evidence="17">Homotetramer.</text>
</comment>
<dbReference type="PROSITE" id="PS51385">
    <property type="entry name" value="YJEF_N"/>
    <property type="match status" value="1"/>
</dbReference>
<keyword evidence="11 18" id="KW-0413">Isomerase</keyword>
<feature type="binding site" evidence="18">
    <location>
        <position position="129"/>
    </location>
    <ligand>
        <name>K(+)</name>
        <dbReference type="ChEBI" id="CHEBI:29103"/>
    </ligand>
</feature>
<dbReference type="EC" id="4.2.1.136" evidence="19"/>
<comment type="catalytic activity">
    <reaction evidence="1 18 19">
        <text>(6R)-NADHX = (6S)-NADHX</text>
        <dbReference type="Rhea" id="RHEA:32215"/>
        <dbReference type="ChEBI" id="CHEBI:64074"/>
        <dbReference type="ChEBI" id="CHEBI:64075"/>
        <dbReference type="EC" id="5.1.99.6"/>
    </reaction>
</comment>
<dbReference type="GO" id="GO:0016301">
    <property type="term" value="F:kinase activity"/>
    <property type="evidence" value="ECO:0007669"/>
    <property type="project" value="UniProtKB-KW"/>
</dbReference>
<evidence type="ECO:0000259" key="21">
    <source>
        <dbReference type="PROSITE" id="PS51385"/>
    </source>
</evidence>
<feature type="binding site" evidence="18">
    <location>
        <position position="169"/>
    </location>
    <ligand>
        <name>(6S)-NADPHX</name>
        <dbReference type="ChEBI" id="CHEBI:64076"/>
    </ligand>
</feature>
<comment type="caution">
    <text evidence="18">Lacks conserved residue(s) required for the propagation of feature annotation.</text>
</comment>
<feature type="binding site" evidence="17">
    <location>
        <position position="382"/>
    </location>
    <ligand>
        <name>(6S)-NADPHX</name>
        <dbReference type="ChEBI" id="CHEBI:64076"/>
    </ligand>
</feature>
<feature type="binding site" evidence="18">
    <location>
        <begin position="63"/>
        <end position="67"/>
    </location>
    <ligand>
        <name>(6S)-NADPHX</name>
        <dbReference type="ChEBI" id="CHEBI:64076"/>
    </ligand>
</feature>
<dbReference type="Gene3D" id="3.40.50.10260">
    <property type="entry name" value="YjeF N-terminal domain"/>
    <property type="match status" value="1"/>
</dbReference>
<comment type="catalytic activity">
    <reaction evidence="16 17 19">
        <text>(6S)-NADPHX + ADP = AMP + phosphate + NADPH + H(+)</text>
        <dbReference type="Rhea" id="RHEA:32235"/>
        <dbReference type="ChEBI" id="CHEBI:15378"/>
        <dbReference type="ChEBI" id="CHEBI:43474"/>
        <dbReference type="ChEBI" id="CHEBI:57783"/>
        <dbReference type="ChEBI" id="CHEBI:64076"/>
        <dbReference type="ChEBI" id="CHEBI:456215"/>
        <dbReference type="ChEBI" id="CHEBI:456216"/>
        <dbReference type="EC" id="4.2.1.136"/>
    </reaction>
</comment>
<dbReference type="InterPro" id="IPR030677">
    <property type="entry name" value="Nnr"/>
</dbReference>
<feature type="domain" description="YjeF C-terminal" evidence="20">
    <location>
        <begin position="233"/>
        <end position="515"/>
    </location>
</feature>
<comment type="cofactor">
    <cofactor evidence="17">
        <name>Mg(2+)</name>
        <dbReference type="ChEBI" id="CHEBI:18420"/>
    </cofactor>
</comment>
<feature type="binding site" evidence="17">
    <location>
        <position position="331"/>
    </location>
    <ligand>
        <name>(6S)-NADPHX</name>
        <dbReference type="ChEBI" id="CHEBI:64076"/>
    </ligand>
</feature>
<feature type="binding site" evidence="17">
    <location>
        <position position="460"/>
    </location>
    <ligand>
        <name>AMP</name>
        <dbReference type="ChEBI" id="CHEBI:456215"/>
    </ligand>
</feature>
<evidence type="ECO:0000313" key="22">
    <source>
        <dbReference type="EMBL" id="SEA69414.1"/>
    </source>
</evidence>
<keyword evidence="23" id="KW-1185">Reference proteome</keyword>
<dbReference type="GO" id="GO:0046496">
    <property type="term" value="P:nicotinamide nucleotide metabolic process"/>
    <property type="evidence" value="ECO:0007669"/>
    <property type="project" value="UniProtKB-UniRule"/>
</dbReference>
<dbReference type="InterPro" id="IPR017953">
    <property type="entry name" value="Carbohydrate_kinase_pred_CS"/>
</dbReference>
<dbReference type="PIRSF" id="PIRSF017184">
    <property type="entry name" value="Nnr"/>
    <property type="match status" value="1"/>
</dbReference>
<dbReference type="GO" id="GO:0110051">
    <property type="term" value="P:metabolite repair"/>
    <property type="evidence" value="ECO:0007669"/>
    <property type="project" value="TreeGrafter"/>
</dbReference>
<dbReference type="NCBIfam" id="TIGR00197">
    <property type="entry name" value="yjeF_nterm"/>
    <property type="match status" value="1"/>
</dbReference>
<keyword evidence="7 17" id="KW-0067">ATP-binding</keyword>
<keyword evidence="5 18" id="KW-0479">Metal-binding</keyword>
<evidence type="ECO:0000256" key="8">
    <source>
        <dbReference type="ARBA" id="ARBA00022857"/>
    </source>
</evidence>
<feature type="binding site" evidence="17">
    <location>
        <begin position="427"/>
        <end position="431"/>
    </location>
    <ligand>
        <name>AMP</name>
        <dbReference type="ChEBI" id="CHEBI:456215"/>
    </ligand>
</feature>
<dbReference type="InterPro" id="IPR029056">
    <property type="entry name" value="Ribokinase-like"/>
</dbReference>
<comment type="similarity">
    <text evidence="18">Belongs to the NnrE/AIBP family.</text>
</comment>
<evidence type="ECO:0000256" key="4">
    <source>
        <dbReference type="ARBA" id="ARBA00009524"/>
    </source>
</evidence>
<evidence type="ECO:0000256" key="7">
    <source>
        <dbReference type="ARBA" id="ARBA00022840"/>
    </source>
</evidence>
<comment type="function">
    <text evidence="17">Catalyzes the dehydration of the S-form of NAD(P)HX at the expense of ADP, which is converted to AMP. Together with NAD(P)HX epimerase, which catalyzes the epimerization of the S- and R-forms, the enzyme allows the repair of both epimers of NAD(P)HX, a damaged form of NAD(P)H that is a result of enzymatic or heat-dependent hydration.</text>
</comment>
<feature type="binding site" evidence="18">
    <location>
        <position position="172"/>
    </location>
    <ligand>
        <name>K(+)</name>
        <dbReference type="ChEBI" id="CHEBI:29103"/>
    </ligand>
</feature>
<keyword evidence="22" id="KW-0418">Kinase</keyword>
<evidence type="ECO:0000256" key="18">
    <source>
        <dbReference type="HAMAP-Rule" id="MF_01966"/>
    </source>
</evidence>
<evidence type="ECO:0000313" key="23">
    <source>
        <dbReference type="Proteomes" id="UP000198703"/>
    </source>
</evidence>
<dbReference type="Proteomes" id="UP000198703">
    <property type="component" value="Unassembled WGS sequence"/>
</dbReference>
<comment type="function">
    <text evidence="18">Catalyzes the epimerization of the S- and R-forms of NAD(P)HX, a damaged form of NAD(P)H that is a result of enzymatic or heat-dependent hydration. This is a prerequisite for the S-specific NAD(P)H-hydrate dehydratase to allow the repair of both epimers of NAD(P)HX.</text>
</comment>
<evidence type="ECO:0000256" key="13">
    <source>
        <dbReference type="ARBA" id="ARBA00023268"/>
    </source>
</evidence>
<sequence length="525" mass="52600">MSEDLLTAAQMRAVEAAAISSGAVSGAELMERAGGFAAEAIRARPPGVEAGRRTALALCGPGANGGDGFVVARLLAERGWTVEARLLGDVAALTGDAAQAQRRWARIGRTLPLGSVDGPGDEPPALVIDAVFGTGLNRPLGDETMAALEASLARFGGPEALAGRVVAIDAPSGLCLDSGRLLCPRYFAGAAALTVTFHAAKLGHVLAEGPETCGALAVGDIGLAPWRDAAAGRARLAAPGPAHLKRPGHKYSHGHALVLAGGVGRGGAARLAARAALRAGAGLVTLCPPPAALIENAARLDAVMLRPVADAAALTEALADPRVSAVALGMGLGVGARARALTAAALGSGRAVTLDADALTSFRDDPAALWAMTHPRTVLTPHMGEFAALFPDIADALRAPPRRGPAFSRVDAAARAAARAGCVVLLKGPDTAIATPDGAAVVSAAAYARAAPWLATAGAGDVLAGVLVGLMARGWSAEVAAAEAAWLHVEAARAVGPGLIAEDLPDALPGVFARMAAPDFRSRAF</sequence>
<dbReference type="PANTHER" id="PTHR12592:SF0">
    <property type="entry name" value="ATP-DEPENDENT (S)-NAD(P)H-HYDRATE DEHYDRATASE"/>
    <property type="match status" value="1"/>
</dbReference>
<organism evidence="22 23">
    <name type="scientific">Rubrimonas cliftonensis</name>
    <dbReference type="NCBI Taxonomy" id="89524"/>
    <lineage>
        <taxon>Bacteria</taxon>
        <taxon>Pseudomonadati</taxon>
        <taxon>Pseudomonadota</taxon>
        <taxon>Alphaproteobacteria</taxon>
        <taxon>Rhodobacterales</taxon>
        <taxon>Paracoccaceae</taxon>
        <taxon>Rubrimonas</taxon>
    </lineage>
</organism>
<comment type="function">
    <text evidence="14 19">Bifunctional enzyme that catalyzes the epimerization of the S- and R-forms of NAD(P)HX and the dehydration of the S-form of NAD(P)HX at the expense of ADP, which is converted to AMP. This allows the repair of both epimers of NAD(P)HX, a damaged form of NAD(P)H that is a result of enzymatic or heat-dependent hydration.</text>
</comment>
<dbReference type="HAMAP" id="MF_01966">
    <property type="entry name" value="NADHX_epimerase"/>
    <property type="match status" value="1"/>
</dbReference>
<dbReference type="Pfam" id="PF01256">
    <property type="entry name" value="Carb_kinase"/>
    <property type="match status" value="1"/>
</dbReference>
<feature type="binding site" evidence="18">
    <location>
        <position position="64"/>
    </location>
    <ligand>
        <name>K(+)</name>
        <dbReference type="ChEBI" id="CHEBI:29103"/>
    </ligand>
</feature>
<dbReference type="CDD" id="cd01171">
    <property type="entry name" value="YXKO-related"/>
    <property type="match status" value="1"/>
</dbReference>
<keyword evidence="8 17" id="KW-0521">NADP</keyword>
<protein>
    <recommendedName>
        <fullName evidence="19">Bifunctional NAD(P)H-hydrate repair enzyme</fullName>
    </recommendedName>
    <alternativeName>
        <fullName evidence="19">Nicotinamide nucleotide repair protein</fullName>
    </alternativeName>
    <domain>
        <recommendedName>
            <fullName evidence="19">ADP-dependent (S)-NAD(P)H-hydrate dehydratase</fullName>
            <ecNumber evidence="19">4.2.1.136</ecNumber>
        </recommendedName>
        <alternativeName>
            <fullName evidence="19">ADP-dependent NAD(P)HX dehydratase</fullName>
        </alternativeName>
    </domain>
    <domain>
        <recommendedName>
            <fullName evidence="19">NAD(P)H-hydrate epimerase</fullName>
            <ecNumber evidence="19">5.1.99.6</ecNumber>
        </recommendedName>
    </domain>
</protein>
<dbReference type="OrthoDB" id="9806925at2"/>
<dbReference type="GO" id="GO:0052856">
    <property type="term" value="F:NAD(P)HX epimerase activity"/>
    <property type="evidence" value="ECO:0007669"/>
    <property type="project" value="UniProtKB-UniRule"/>
</dbReference>
<comment type="similarity">
    <text evidence="3 19">In the N-terminal section; belongs to the NnrE/AIBP family.</text>
</comment>
<dbReference type="EC" id="5.1.99.6" evidence="19"/>
<keyword evidence="12 17" id="KW-0456">Lyase</keyword>
<dbReference type="GO" id="GO:0046872">
    <property type="term" value="F:metal ion binding"/>
    <property type="evidence" value="ECO:0007669"/>
    <property type="project" value="UniProtKB-UniRule"/>
</dbReference>
<comment type="catalytic activity">
    <reaction evidence="15 17 19">
        <text>(6S)-NADHX + ADP = AMP + phosphate + NADH + H(+)</text>
        <dbReference type="Rhea" id="RHEA:32223"/>
        <dbReference type="ChEBI" id="CHEBI:15378"/>
        <dbReference type="ChEBI" id="CHEBI:43474"/>
        <dbReference type="ChEBI" id="CHEBI:57945"/>
        <dbReference type="ChEBI" id="CHEBI:64074"/>
        <dbReference type="ChEBI" id="CHEBI:456215"/>
        <dbReference type="ChEBI" id="CHEBI:456216"/>
        <dbReference type="EC" id="4.2.1.136"/>
    </reaction>
</comment>
<evidence type="ECO:0000256" key="19">
    <source>
        <dbReference type="PIRNR" id="PIRNR017184"/>
    </source>
</evidence>
<dbReference type="NCBIfam" id="TIGR00196">
    <property type="entry name" value="yjeF_cterm"/>
    <property type="match status" value="1"/>
</dbReference>
<feature type="binding site" evidence="17">
    <location>
        <position position="461"/>
    </location>
    <ligand>
        <name>(6S)-NADPHX</name>
        <dbReference type="ChEBI" id="CHEBI:64076"/>
    </ligand>
</feature>
<evidence type="ECO:0000256" key="2">
    <source>
        <dbReference type="ARBA" id="ARBA00000909"/>
    </source>
</evidence>
<dbReference type="EMBL" id="FNQM01000009">
    <property type="protein sequence ID" value="SEA69414.1"/>
    <property type="molecule type" value="Genomic_DNA"/>
</dbReference>
<dbReference type="PROSITE" id="PS51383">
    <property type="entry name" value="YJEF_C_3"/>
    <property type="match status" value="1"/>
</dbReference>
<dbReference type="AlphaFoldDB" id="A0A1H4D9L9"/>
<keyword evidence="9 18" id="KW-0630">Potassium</keyword>